<dbReference type="Pfam" id="PF01638">
    <property type="entry name" value="HxlR"/>
    <property type="match status" value="1"/>
</dbReference>
<keyword evidence="2" id="KW-0238">DNA-binding</keyword>
<gene>
    <name evidence="5" type="ORF">E7Z75_06620</name>
</gene>
<evidence type="ECO:0000259" key="4">
    <source>
        <dbReference type="PROSITE" id="PS51118"/>
    </source>
</evidence>
<name>A0A8T3VPZ2_METOL</name>
<accession>A0A8T3VPZ2</accession>
<dbReference type="SUPFAM" id="SSF46785">
    <property type="entry name" value="Winged helix' DNA-binding domain"/>
    <property type="match status" value="1"/>
</dbReference>
<dbReference type="InterPro" id="IPR002577">
    <property type="entry name" value="HTH_HxlR"/>
</dbReference>
<keyword evidence="3" id="KW-0804">Transcription</keyword>
<proteinExistence type="predicted"/>
<dbReference type="EMBL" id="SUTG01000030">
    <property type="protein sequence ID" value="MBE6512797.1"/>
    <property type="molecule type" value="Genomic_DNA"/>
</dbReference>
<evidence type="ECO:0000256" key="2">
    <source>
        <dbReference type="ARBA" id="ARBA00023125"/>
    </source>
</evidence>
<protein>
    <submittedName>
        <fullName evidence="5">Helix-turn-helix transcriptional regulator</fullName>
    </submittedName>
</protein>
<comment type="caution">
    <text evidence="5">The sequence shown here is derived from an EMBL/GenBank/DDBJ whole genome shotgun (WGS) entry which is preliminary data.</text>
</comment>
<dbReference type="PROSITE" id="PS51118">
    <property type="entry name" value="HTH_HXLR"/>
    <property type="match status" value="1"/>
</dbReference>
<evidence type="ECO:0000256" key="3">
    <source>
        <dbReference type="ARBA" id="ARBA00023163"/>
    </source>
</evidence>
<evidence type="ECO:0000256" key="1">
    <source>
        <dbReference type="ARBA" id="ARBA00023015"/>
    </source>
</evidence>
<dbReference type="PANTHER" id="PTHR33204">
    <property type="entry name" value="TRANSCRIPTIONAL REGULATOR, MARR FAMILY"/>
    <property type="match status" value="1"/>
</dbReference>
<feature type="domain" description="HTH hxlR-type" evidence="4">
    <location>
        <begin position="7"/>
        <end position="106"/>
    </location>
</feature>
<dbReference type="PANTHER" id="PTHR33204:SF18">
    <property type="entry name" value="TRANSCRIPTIONAL REGULATORY PROTEIN"/>
    <property type="match status" value="1"/>
</dbReference>
<evidence type="ECO:0000313" key="5">
    <source>
        <dbReference type="EMBL" id="MBE6512797.1"/>
    </source>
</evidence>
<dbReference type="InterPro" id="IPR036388">
    <property type="entry name" value="WH-like_DNA-bd_sf"/>
</dbReference>
<dbReference type="InterPro" id="IPR036390">
    <property type="entry name" value="WH_DNA-bd_sf"/>
</dbReference>
<dbReference type="GO" id="GO:0003677">
    <property type="term" value="F:DNA binding"/>
    <property type="evidence" value="ECO:0007669"/>
    <property type="project" value="UniProtKB-KW"/>
</dbReference>
<dbReference type="AlphaFoldDB" id="A0A8T3VPZ2"/>
<dbReference type="Gene3D" id="1.10.10.10">
    <property type="entry name" value="Winged helix-like DNA-binding domain superfamily/Winged helix DNA-binding domain"/>
    <property type="match status" value="1"/>
</dbReference>
<organism evidence="5 6">
    <name type="scientific">Methanobrevibacter olleyae</name>
    <dbReference type="NCBI Taxonomy" id="294671"/>
    <lineage>
        <taxon>Archaea</taxon>
        <taxon>Methanobacteriati</taxon>
        <taxon>Methanobacteriota</taxon>
        <taxon>Methanomada group</taxon>
        <taxon>Methanobacteria</taxon>
        <taxon>Methanobacteriales</taxon>
        <taxon>Methanobacteriaceae</taxon>
        <taxon>Methanobrevibacter</taxon>
    </lineage>
</organism>
<keyword evidence="1" id="KW-0805">Transcription regulation</keyword>
<evidence type="ECO:0000313" key="6">
    <source>
        <dbReference type="Proteomes" id="UP000732619"/>
    </source>
</evidence>
<dbReference type="Proteomes" id="UP000732619">
    <property type="component" value="Unassembled WGS sequence"/>
</dbReference>
<sequence length="125" mass="14756">MNKDDICPVSESLDFFNRKWVLCILMDMFRGKKHFTEFQEANPNLSNHVLSQTLKYMEDVELIKKETISEKTRNKTSYVLLEKGKKANKILLELSLYSLNELECSKLNEKTKKELLNEYEAFLNL</sequence>
<reference evidence="5" key="1">
    <citation type="submission" date="2019-04" db="EMBL/GenBank/DDBJ databases">
        <title>Evolution of Biomass-Degrading Anaerobic Consortia Revealed by Metagenomics.</title>
        <authorList>
            <person name="Peng X."/>
        </authorList>
    </citation>
    <scope>NUCLEOTIDE SEQUENCE</scope>
    <source>
        <strain evidence="5">SIG14</strain>
    </source>
</reference>